<sequence>MIMVITGESDHTCCSMHYSSYLSNFIKCLCRYFMFHGLVFRAGRGHDCFVKQKRVFAVYVVNARRKLMTD</sequence>
<dbReference type="EnsemblPlants" id="Pp3c16_19939V3.1">
    <property type="protein sequence ID" value="PAC:32985535.CDS.1"/>
    <property type="gene ID" value="Pp3c16_19939"/>
</dbReference>
<name>A0A2K1J9E3_PHYPA</name>
<keyword evidence="3" id="KW-1185">Reference proteome</keyword>
<evidence type="ECO:0000313" key="1">
    <source>
        <dbReference type="EMBL" id="PNR38143.1"/>
    </source>
</evidence>
<dbReference type="EMBL" id="ABEU02000016">
    <property type="protein sequence ID" value="PNR38143.1"/>
    <property type="molecule type" value="Genomic_DNA"/>
</dbReference>
<evidence type="ECO:0000313" key="3">
    <source>
        <dbReference type="Proteomes" id="UP000006727"/>
    </source>
</evidence>
<dbReference type="InParanoid" id="A0A2K1J9E3"/>
<reference evidence="2" key="3">
    <citation type="submission" date="2020-12" db="UniProtKB">
        <authorList>
            <consortium name="EnsemblPlants"/>
        </authorList>
    </citation>
    <scope>IDENTIFICATION</scope>
</reference>
<accession>A0A2K1J9E3</accession>
<organism evidence="1">
    <name type="scientific">Physcomitrium patens</name>
    <name type="common">Spreading-leaved earth moss</name>
    <name type="synonym">Physcomitrella patens</name>
    <dbReference type="NCBI Taxonomy" id="3218"/>
    <lineage>
        <taxon>Eukaryota</taxon>
        <taxon>Viridiplantae</taxon>
        <taxon>Streptophyta</taxon>
        <taxon>Embryophyta</taxon>
        <taxon>Bryophyta</taxon>
        <taxon>Bryophytina</taxon>
        <taxon>Bryopsida</taxon>
        <taxon>Funariidae</taxon>
        <taxon>Funariales</taxon>
        <taxon>Funariaceae</taxon>
        <taxon>Physcomitrium</taxon>
    </lineage>
</organism>
<dbReference type="AlphaFoldDB" id="A0A2K1J9E3"/>
<proteinExistence type="predicted"/>
<protein>
    <submittedName>
        <fullName evidence="1 2">Uncharacterized protein</fullName>
    </submittedName>
</protein>
<dbReference type="Proteomes" id="UP000006727">
    <property type="component" value="Chromosome 16"/>
</dbReference>
<gene>
    <name evidence="1" type="ORF">PHYPA_021254</name>
</gene>
<reference evidence="1 3" key="2">
    <citation type="journal article" date="2018" name="Plant J.">
        <title>The Physcomitrella patens chromosome-scale assembly reveals moss genome structure and evolution.</title>
        <authorList>
            <person name="Lang D."/>
            <person name="Ullrich K.K."/>
            <person name="Murat F."/>
            <person name="Fuchs J."/>
            <person name="Jenkins J."/>
            <person name="Haas F.B."/>
            <person name="Piednoel M."/>
            <person name="Gundlach H."/>
            <person name="Van Bel M."/>
            <person name="Meyberg R."/>
            <person name="Vives C."/>
            <person name="Morata J."/>
            <person name="Symeonidi A."/>
            <person name="Hiss M."/>
            <person name="Muchero W."/>
            <person name="Kamisugi Y."/>
            <person name="Saleh O."/>
            <person name="Blanc G."/>
            <person name="Decker E.L."/>
            <person name="van Gessel N."/>
            <person name="Grimwood J."/>
            <person name="Hayes R.D."/>
            <person name="Graham S.W."/>
            <person name="Gunter L.E."/>
            <person name="McDaniel S.F."/>
            <person name="Hoernstein S.N.W."/>
            <person name="Larsson A."/>
            <person name="Li F.W."/>
            <person name="Perroud P.F."/>
            <person name="Phillips J."/>
            <person name="Ranjan P."/>
            <person name="Rokshar D.S."/>
            <person name="Rothfels C.J."/>
            <person name="Schneider L."/>
            <person name="Shu S."/>
            <person name="Stevenson D.W."/>
            <person name="Thummler F."/>
            <person name="Tillich M."/>
            <person name="Villarreal Aguilar J.C."/>
            <person name="Widiez T."/>
            <person name="Wong G.K."/>
            <person name="Wymore A."/>
            <person name="Zhang Y."/>
            <person name="Zimmer A.D."/>
            <person name="Quatrano R.S."/>
            <person name="Mayer K.F.X."/>
            <person name="Goodstein D."/>
            <person name="Casacuberta J.M."/>
            <person name="Vandepoele K."/>
            <person name="Reski R."/>
            <person name="Cuming A.C."/>
            <person name="Tuskan G.A."/>
            <person name="Maumus F."/>
            <person name="Salse J."/>
            <person name="Schmutz J."/>
            <person name="Rensing S.A."/>
        </authorList>
    </citation>
    <scope>NUCLEOTIDE SEQUENCE [LARGE SCALE GENOMIC DNA]</scope>
    <source>
        <strain evidence="2 3">cv. Gransden 2004</strain>
    </source>
</reference>
<evidence type="ECO:0000313" key="2">
    <source>
        <dbReference type="EnsemblPlants" id="PAC:32985535.CDS.1"/>
    </source>
</evidence>
<dbReference type="Gramene" id="Pp3c16_19939V3.1">
    <property type="protein sequence ID" value="PAC:32985535.CDS.1"/>
    <property type="gene ID" value="Pp3c16_19939"/>
</dbReference>
<reference evidence="1 3" key="1">
    <citation type="journal article" date="2008" name="Science">
        <title>The Physcomitrella genome reveals evolutionary insights into the conquest of land by plants.</title>
        <authorList>
            <person name="Rensing S."/>
            <person name="Lang D."/>
            <person name="Zimmer A."/>
            <person name="Terry A."/>
            <person name="Salamov A."/>
            <person name="Shapiro H."/>
            <person name="Nishiyama T."/>
            <person name="Perroud P.-F."/>
            <person name="Lindquist E."/>
            <person name="Kamisugi Y."/>
            <person name="Tanahashi T."/>
            <person name="Sakakibara K."/>
            <person name="Fujita T."/>
            <person name="Oishi K."/>
            <person name="Shin-I T."/>
            <person name="Kuroki Y."/>
            <person name="Toyoda A."/>
            <person name="Suzuki Y."/>
            <person name="Hashimoto A."/>
            <person name="Yamaguchi K."/>
            <person name="Sugano A."/>
            <person name="Kohara Y."/>
            <person name="Fujiyama A."/>
            <person name="Anterola A."/>
            <person name="Aoki S."/>
            <person name="Ashton N."/>
            <person name="Barbazuk W.B."/>
            <person name="Barker E."/>
            <person name="Bennetzen J."/>
            <person name="Bezanilla M."/>
            <person name="Blankenship R."/>
            <person name="Cho S.H."/>
            <person name="Dutcher S."/>
            <person name="Estelle M."/>
            <person name="Fawcett J.A."/>
            <person name="Gundlach H."/>
            <person name="Hanada K."/>
            <person name="Heyl A."/>
            <person name="Hicks K.A."/>
            <person name="Hugh J."/>
            <person name="Lohr M."/>
            <person name="Mayer K."/>
            <person name="Melkozernov A."/>
            <person name="Murata T."/>
            <person name="Nelson D."/>
            <person name="Pils B."/>
            <person name="Prigge M."/>
            <person name="Reiss B."/>
            <person name="Renner T."/>
            <person name="Rombauts S."/>
            <person name="Rushton P."/>
            <person name="Sanderfoot A."/>
            <person name="Schween G."/>
            <person name="Shiu S.-H."/>
            <person name="Stueber K."/>
            <person name="Theodoulou F.L."/>
            <person name="Tu H."/>
            <person name="Van de Peer Y."/>
            <person name="Verrier P.J."/>
            <person name="Waters E."/>
            <person name="Wood A."/>
            <person name="Yang L."/>
            <person name="Cove D."/>
            <person name="Cuming A."/>
            <person name="Hasebe M."/>
            <person name="Lucas S."/>
            <person name="Mishler D.B."/>
            <person name="Reski R."/>
            <person name="Grigoriev I."/>
            <person name="Quatrano R.S."/>
            <person name="Boore J.L."/>
        </authorList>
    </citation>
    <scope>NUCLEOTIDE SEQUENCE [LARGE SCALE GENOMIC DNA]</scope>
    <source>
        <strain evidence="2 3">cv. Gransden 2004</strain>
    </source>
</reference>